<dbReference type="InterPro" id="IPR013324">
    <property type="entry name" value="RNA_pol_sigma_r3/r4-like"/>
</dbReference>
<proteinExistence type="predicted"/>
<evidence type="ECO:0000313" key="3">
    <source>
        <dbReference type="Proteomes" id="UP001057877"/>
    </source>
</evidence>
<dbReference type="InterPro" id="IPR007630">
    <property type="entry name" value="RNA_pol_sigma70_r4"/>
</dbReference>
<organism evidence="2 3">
    <name type="scientific">Paenibacillus spongiae</name>
    <dbReference type="NCBI Taxonomy" id="2909671"/>
    <lineage>
        <taxon>Bacteria</taxon>
        <taxon>Bacillati</taxon>
        <taxon>Bacillota</taxon>
        <taxon>Bacilli</taxon>
        <taxon>Bacillales</taxon>
        <taxon>Paenibacillaceae</taxon>
        <taxon>Paenibacillus</taxon>
    </lineage>
</organism>
<dbReference type="EMBL" id="CP091430">
    <property type="protein sequence ID" value="UVI31203.1"/>
    <property type="molecule type" value="Genomic_DNA"/>
</dbReference>
<feature type="domain" description="RNA polymerase sigma-70 region 4" evidence="1">
    <location>
        <begin position="62"/>
        <end position="109"/>
    </location>
</feature>
<gene>
    <name evidence="2" type="ORF">L1F29_04995</name>
</gene>
<reference evidence="2" key="1">
    <citation type="submission" date="2022-01" db="EMBL/GenBank/DDBJ databases">
        <title>Paenibacillus spongiae sp. nov., isolated from marine sponge.</title>
        <authorList>
            <person name="Li Z."/>
            <person name="Zhang M."/>
        </authorList>
    </citation>
    <scope>NUCLEOTIDE SEQUENCE</scope>
    <source>
        <strain evidence="2">PHS-Z3</strain>
    </source>
</reference>
<dbReference type="RefSeq" id="WP_258387267.1">
    <property type="nucleotide sequence ID" value="NZ_CP091430.1"/>
</dbReference>
<accession>A0ABY5SEV3</accession>
<dbReference type="Gene3D" id="1.20.140.160">
    <property type="match status" value="1"/>
</dbReference>
<dbReference type="Proteomes" id="UP001057877">
    <property type="component" value="Chromosome"/>
</dbReference>
<name>A0ABY5SEV3_9BACL</name>
<protein>
    <recommendedName>
        <fullName evidence="1">RNA polymerase sigma-70 region 4 domain-containing protein</fullName>
    </recommendedName>
</protein>
<keyword evidence="3" id="KW-1185">Reference proteome</keyword>
<dbReference type="Pfam" id="PF04545">
    <property type="entry name" value="Sigma70_r4"/>
    <property type="match status" value="1"/>
</dbReference>
<evidence type="ECO:0000259" key="1">
    <source>
        <dbReference type="Pfam" id="PF04545"/>
    </source>
</evidence>
<dbReference type="SUPFAM" id="SSF88659">
    <property type="entry name" value="Sigma3 and sigma4 domains of RNA polymerase sigma factors"/>
    <property type="match status" value="1"/>
</dbReference>
<sequence length="140" mass="16550">MNHDQVTELLKNYRSYRYAAKNCGEPEGRLPVLYSERRRNLNGWDQDRYHRIVNMITGAVEDVLSDDQRTVISRKYLDRNTLTLSEIADILHKDRTTVSRWHTEAIRRLTIALQPLSADEREINNVDHMFDPTWKHVETA</sequence>
<evidence type="ECO:0000313" key="2">
    <source>
        <dbReference type="EMBL" id="UVI31203.1"/>
    </source>
</evidence>